<dbReference type="AlphaFoldDB" id="A0A376FFV8"/>
<organism evidence="2 3">
    <name type="scientific">Enterobacter asburiae</name>
    <dbReference type="NCBI Taxonomy" id="61645"/>
    <lineage>
        <taxon>Bacteria</taxon>
        <taxon>Pseudomonadati</taxon>
        <taxon>Pseudomonadota</taxon>
        <taxon>Gammaproteobacteria</taxon>
        <taxon>Enterobacterales</taxon>
        <taxon>Enterobacteriaceae</taxon>
        <taxon>Enterobacter</taxon>
        <taxon>Enterobacter cloacae complex</taxon>
    </lineage>
</organism>
<reference evidence="2 3" key="1">
    <citation type="submission" date="2018-06" db="EMBL/GenBank/DDBJ databases">
        <authorList>
            <consortium name="Pathogen Informatics"/>
            <person name="Doyle S."/>
        </authorList>
    </citation>
    <scope>NUCLEOTIDE SEQUENCE [LARGE SCALE GENOMIC DNA]</scope>
    <source>
        <strain evidence="2 3">NCTC12123</strain>
    </source>
</reference>
<dbReference type="GO" id="GO:0003871">
    <property type="term" value="F:5-methyltetrahydropteroyltriglutamate-homocysteine S-methyltransferase activity"/>
    <property type="evidence" value="ECO:0007669"/>
    <property type="project" value="UniProtKB-EC"/>
</dbReference>
<dbReference type="InterPro" id="IPR013215">
    <property type="entry name" value="Cbl-indep_Met_Synth_N"/>
</dbReference>
<feature type="domain" description="Cobalamin-independent methionine synthase MetE N-terminal" evidence="1">
    <location>
        <begin position="1"/>
        <end position="198"/>
    </location>
</feature>
<dbReference type="SUPFAM" id="SSF51726">
    <property type="entry name" value="UROD/MetE-like"/>
    <property type="match status" value="1"/>
</dbReference>
<dbReference type="GO" id="GO:0008652">
    <property type="term" value="P:amino acid biosynthetic process"/>
    <property type="evidence" value="ECO:0007669"/>
    <property type="project" value="InterPro"/>
</dbReference>
<proteinExistence type="predicted"/>
<gene>
    <name evidence="2" type="primary">metE_5</name>
    <name evidence="2" type="ORF">NCTC12123_04126</name>
</gene>
<protein>
    <submittedName>
        <fullName evidence="2">5-methyltetrahydropteroyltriglutamate--homocysteine methyltransferase</fullName>
        <ecNumber evidence="2">2.1.1.14</ecNumber>
    </submittedName>
</protein>
<dbReference type="GO" id="GO:0008270">
    <property type="term" value="F:zinc ion binding"/>
    <property type="evidence" value="ECO:0007669"/>
    <property type="project" value="InterPro"/>
</dbReference>
<dbReference type="Proteomes" id="UP000255163">
    <property type="component" value="Unassembled WGS sequence"/>
</dbReference>
<keyword evidence="2" id="KW-0808">Transferase</keyword>
<sequence length="217" mass="24680">MTKWFNTNYHYMVPEFVKGQQFRLDWTQLLDEVDEALALGHQVKPVLLGPVTYLWLGKVKGEPFDRLSLLKDILPVYKQVLSELGKRGIQWVQIDEPALVLELPQDWLDAFKPAYDALTGQVKLLLTTYFEGVASNLKTITALPVQGLHVDLVHGKDDVAELHKRLPADWLLSAGLINGRNVWRADLTEKYAQIKDIVGKRELWVAHLVPCCTARSI</sequence>
<dbReference type="Gene3D" id="3.20.20.210">
    <property type="match status" value="1"/>
</dbReference>
<evidence type="ECO:0000259" key="1">
    <source>
        <dbReference type="Pfam" id="PF08267"/>
    </source>
</evidence>
<dbReference type="EMBL" id="UFYI01000007">
    <property type="protein sequence ID" value="STD23959.1"/>
    <property type="molecule type" value="Genomic_DNA"/>
</dbReference>
<accession>A0A376FFV8</accession>
<dbReference type="Pfam" id="PF08267">
    <property type="entry name" value="Meth_synt_1"/>
    <property type="match status" value="1"/>
</dbReference>
<evidence type="ECO:0000313" key="2">
    <source>
        <dbReference type="EMBL" id="STD23959.1"/>
    </source>
</evidence>
<evidence type="ECO:0000313" key="3">
    <source>
        <dbReference type="Proteomes" id="UP000255163"/>
    </source>
</evidence>
<name>A0A376FFV8_ENTAS</name>
<dbReference type="GO" id="GO:0032259">
    <property type="term" value="P:methylation"/>
    <property type="evidence" value="ECO:0007669"/>
    <property type="project" value="UniProtKB-KW"/>
</dbReference>
<keyword evidence="2" id="KW-0489">Methyltransferase</keyword>
<dbReference type="PANTHER" id="PTHR30519">
    <property type="entry name" value="5-METHYLTETRAHYDROPTEROYLTRIGLUTAMATE--HOMOCYSTEINE METHYLTRANSFERASE"/>
    <property type="match status" value="1"/>
</dbReference>
<dbReference type="EC" id="2.1.1.14" evidence="2"/>
<dbReference type="InterPro" id="IPR038071">
    <property type="entry name" value="UROD/MetE-like_sf"/>
</dbReference>